<protein>
    <submittedName>
        <fullName evidence="1">Unannotated protein</fullName>
    </submittedName>
</protein>
<evidence type="ECO:0000313" key="1">
    <source>
        <dbReference type="EMBL" id="CAB4651077.1"/>
    </source>
</evidence>
<gene>
    <name evidence="1" type="ORF">UFOPK2243_00498</name>
</gene>
<accession>A0A6J6KMM4</accession>
<reference evidence="1" key="1">
    <citation type="submission" date="2020-05" db="EMBL/GenBank/DDBJ databases">
        <authorList>
            <person name="Chiriac C."/>
            <person name="Salcher M."/>
            <person name="Ghai R."/>
            <person name="Kavagutti S V."/>
        </authorList>
    </citation>
    <scope>NUCLEOTIDE SEQUENCE</scope>
</reference>
<dbReference type="AlphaFoldDB" id="A0A6J6KMM4"/>
<organism evidence="1">
    <name type="scientific">freshwater metagenome</name>
    <dbReference type="NCBI Taxonomy" id="449393"/>
    <lineage>
        <taxon>unclassified sequences</taxon>
        <taxon>metagenomes</taxon>
        <taxon>ecological metagenomes</taxon>
    </lineage>
</organism>
<sequence>MSFKWVNNSVSIVLLPSEARYPKLHEQLKEWIGDGLLGNFIWMTADDITKEGFGPPTTRGIVWGLDEDRELVGIEVNPFDELARNKFKTVRLVAVRVLSNTFQPDEEEYEKFDLLSETIRLSLPLALSEDRPGDKTNLRRINLVVFPTELKSNEYSTVFKGQWDHHVIASPEDRKTPLSADRFVKEDARYPKFIAMHVAATGGLWNGIARSPFDDLAKPESGAHSYQLSRVFVNSVLTDGLSRRVAASVLSDLADPNIDLHAKGLVAEIDNTYFIEDLDIEHVVDEMVEIVFNSDNKVLRFAEPDPEEELKQQRWTEWQSISDFLKFCGQRFLAMPKWCWIWIRRRIGKKLQDSLIGPDGGVMIGIDQYDAEDIRDRHLFGQLETIGNNVREAEKALVMPFRRTSTTSRGALWSDLRQLIYGFLEGGDLSKFGVKDSNGRYPIFSKVSDVIQDPKECWTIGTELEGLSEIKVVGWSNIDQAPELVEIHTAHVSERRRELDARLNKLVEIDTKIRELTEGTR</sequence>
<dbReference type="EMBL" id="CAEZWL010000008">
    <property type="protein sequence ID" value="CAB4651077.1"/>
    <property type="molecule type" value="Genomic_DNA"/>
</dbReference>
<proteinExistence type="predicted"/>
<name>A0A6J6KMM4_9ZZZZ</name>